<name>A0AAE0YHQ2_9GAST</name>
<dbReference type="InterPro" id="IPR002181">
    <property type="entry name" value="Fibrinogen_a/b/g_C_dom"/>
</dbReference>
<dbReference type="Gene3D" id="3.90.215.10">
    <property type="entry name" value="Gamma Fibrinogen, chain A, domain 1"/>
    <property type="match status" value="1"/>
</dbReference>
<keyword evidence="1" id="KW-0732">Signal</keyword>
<evidence type="ECO:0000313" key="4">
    <source>
        <dbReference type="Proteomes" id="UP001283361"/>
    </source>
</evidence>
<dbReference type="InterPro" id="IPR036056">
    <property type="entry name" value="Fibrinogen-like_C"/>
</dbReference>
<dbReference type="InterPro" id="IPR014716">
    <property type="entry name" value="Fibrinogen_a/b/g_C_1"/>
</dbReference>
<dbReference type="EMBL" id="JAWDGP010006152">
    <property type="protein sequence ID" value="KAK3746336.1"/>
    <property type="molecule type" value="Genomic_DNA"/>
</dbReference>
<reference evidence="3" key="1">
    <citation type="journal article" date="2023" name="G3 (Bethesda)">
        <title>A reference genome for the long-term kleptoplast-retaining sea slug Elysia crispata morphotype clarki.</title>
        <authorList>
            <person name="Eastman K.E."/>
            <person name="Pendleton A.L."/>
            <person name="Shaikh M.A."/>
            <person name="Suttiyut T."/>
            <person name="Ogas R."/>
            <person name="Tomko P."/>
            <person name="Gavelis G."/>
            <person name="Widhalm J.R."/>
            <person name="Wisecaver J.H."/>
        </authorList>
    </citation>
    <scope>NUCLEOTIDE SEQUENCE</scope>
    <source>
        <strain evidence="3">ECLA1</strain>
    </source>
</reference>
<dbReference type="InterPro" id="IPR050373">
    <property type="entry name" value="Fibrinogen_C-term_domain"/>
</dbReference>
<feature type="domain" description="Fibrinogen C-terminal" evidence="2">
    <location>
        <begin position="91"/>
        <end position="304"/>
    </location>
</feature>
<dbReference type="CDD" id="cd00087">
    <property type="entry name" value="FReD"/>
    <property type="match status" value="1"/>
</dbReference>
<feature type="chain" id="PRO_5042032487" description="Fibrinogen C-terminal domain-containing protein" evidence="1">
    <location>
        <begin position="26"/>
        <end position="304"/>
    </location>
</feature>
<sequence length="304" mass="34302">MVRAAMRVAALVLFASLMSTQRVSAQDQCEETDISARMSQAEDRVSRLEDRLYSVLSQSPGTSANDTLILADLVERLADVTRSLQNMSLSNQEENQTPVCERGMASKVSEPYLLLDNSLLNRKIRCDTQTDGGGWIVFQRRATGDVDFYKNWAAYRAGFGDLDGDFWLGNQALHTLTNANNYELRVDVRFDGQDFFAQFSTVRVENESQKFRLHLGTYSGTVGDSGGSGMIFNDNGRFSTFDQDNDDYSHIHCAVSRHGAWWYKQCTAVNLNGEWGVDRIGGMRWYNGATHRYAEFSEMKIRVV</sequence>
<dbReference type="PANTHER" id="PTHR19143">
    <property type="entry name" value="FIBRINOGEN/TENASCIN/ANGIOPOEITIN"/>
    <property type="match status" value="1"/>
</dbReference>
<dbReference type="PROSITE" id="PS51406">
    <property type="entry name" value="FIBRINOGEN_C_2"/>
    <property type="match status" value="1"/>
</dbReference>
<dbReference type="Proteomes" id="UP001283361">
    <property type="component" value="Unassembled WGS sequence"/>
</dbReference>
<dbReference type="Pfam" id="PF00147">
    <property type="entry name" value="Fibrinogen_C"/>
    <property type="match status" value="1"/>
</dbReference>
<dbReference type="SUPFAM" id="SSF56496">
    <property type="entry name" value="Fibrinogen C-terminal domain-like"/>
    <property type="match status" value="1"/>
</dbReference>
<dbReference type="SMART" id="SM00186">
    <property type="entry name" value="FBG"/>
    <property type="match status" value="1"/>
</dbReference>
<comment type="caution">
    <text evidence="3">The sequence shown here is derived from an EMBL/GenBank/DDBJ whole genome shotgun (WGS) entry which is preliminary data.</text>
</comment>
<keyword evidence="4" id="KW-1185">Reference proteome</keyword>
<evidence type="ECO:0000313" key="3">
    <source>
        <dbReference type="EMBL" id="KAK3746336.1"/>
    </source>
</evidence>
<accession>A0AAE0YHQ2</accession>
<organism evidence="3 4">
    <name type="scientific">Elysia crispata</name>
    <name type="common">lettuce slug</name>
    <dbReference type="NCBI Taxonomy" id="231223"/>
    <lineage>
        <taxon>Eukaryota</taxon>
        <taxon>Metazoa</taxon>
        <taxon>Spiralia</taxon>
        <taxon>Lophotrochozoa</taxon>
        <taxon>Mollusca</taxon>
        <taxon>Gastropoda</taxon>
        <taxon>Heterobranchia</taxon>
        <taxon>Euthyneura</taxon>
        <taxon>Panpulmonata</taxon>
        <taxon>Sacoglossa</taxon>
        <taxon>Placobranchoidea</taxon>
        <taxon>Plakobranchidae</taxon>
        <taxon>Elysia</taxon>
    </lineage>
</organism>
<feature type="signal peptide" evidence="1">
    <location>
        <begin position="1"/>
        <end position="25"/>
    </location>
</feature>
<dbReference type="GO" id="GO:0005615">
    <property type="term" value="C:extracellular space"/>
    <property type="evidence" value="ECO:0007669"/>
    <property type="project" value="TreeGrafter"/>
</dbReference>
<dbReference type="AlphaFoldDB" id="A0AAE0YHQ2"/>
<gene>
    <name evidence="3" type="ORF">RRG08_049740</name>
</gene>
<protein>
    <recommendedName>
        <fullName evidence="2">Fibrinogen C-terminal domain-containing protein</fullName>
    </recommendedName>
</protein>
<evidence type="ECO:0000259" key="2">
    <source>
        <dbReference type="PROSITE" id="PS51406"/>
    </source>
</evidence>
<proteinExistence type="predicted"/>
<evidence type="ECO:0000256" key="1">
    <source>
        <dbReference type="SAM" id="SignalP"/>
    </source>
</evidence>
<dbReference type="PANTHER" id="PTHR19143:SF444">
    <property type="entry name" value="PROTEIN SCABROUS"/>
    <property type="match status" value="1"/>
</dbReference>